<evidence type="ECO:0000313" key="1">
    <source>
        <dbReference type="EMBL" id="CCF21050.1"/>
    </source>
</evidence>
<organism evidence="1 2">
    <name type="scientific">Pseudorhizobium banfieldiae</name>
    <dbReference type="NCBI Taxonomy" id="1125847"/>
    <lineage>
        <taxon>Bacteria</taxon>
        <taxon>Pseudomonadati</taxon>
        <taxon>Pseudomonadota</taxon>
        <taxon>Alphaproteobacteria</taxon>
        <taxon>Hyphomicrobiales</taxon>
        <taxon>Rhizobiaceae</taxon>
        <taxon>Rhizobium/Agrobacterium group</taxon>
        <taxon>Pseudorhizobium</taxon>
    </lineage>
</organism>
<sequence length="105" mass="12054">MKTQFWLWRNGGRMSVYVVTVDLDRLGTNYSVLRKKLFALHALQAQGSVWLVRYDSGADALRDHLQTDLDQNDRLFVAALNDEWATFNMAPSRRWLEEAGPLSAP</sequence>
<dbReference type="KEGG" id="rht:NT26_3327"/>
<dbReference type="Proteomes" id="UP000010792">
    <property type="component" value="Chromosome"/>
</dbReference>
<name>L0NIY8_9HYPH</name>
<evidence type="ECO:0000313" key="2">
    <source>
        <dbReference type="Proteomes" id="UP000010792"/>
    </source>
</evidence>
<proteinExistence type="predicted"/>
<reference evidence="1 2" key="1">
    <citation type="journal article" date="2013" name="Genome Biol. Evol.">
        <title>Life in an arsenic-containing gold mine: genome and physiology of the autotrophic arsenite-oxidizing bacterium rhizobium sp. NT-26.</title>
        <authorList>
            <person name="Andres J."/>
            <person name="Arsene-Ploetze F."/>
            <person name="Barbe V."/>
            <person name="Brochier-Armanet C."/>
            <person name="Cleiss-Arnold J."/>
            <person name="Coppee J.Y."/>
            <person name="Dillies M.A."/>
            <person name="Geist"/>
            <person name="L"/>
            <person name="Joublin A."/>
            <person name="Koechler S."/>
            <person name="Lassalle F."/>
            <person name="Marchal M."/>
            <person name="Medigue C."/>
            <person name="Muller D."/>
            <person name="Nesme X."/>
            <person name="Plewniak F."/>
            <person name="Proux C."/>
            <person name="Ramirez-Bahena M.H."/>
            <person name="Schenowitz C."/>
            <person name="Sismeiro O."/>
            <person name="Vallenet D."/>
            <person name="Santini J.M."/>
            <person name="Bertin P.N."/>
        </authorList>
    </citation>
    <scope>NUCLEOTIDE SEQUENCE [LARGE SCALE GENOMIC DNA]</scope>
    <source>
        <strain evidence="1 2">NT-26</strain>
    </source>
</reference>
<dbReference type="EMBL" id="FO082820">
    <property type="protein sequence ID" value="CCF21050.1"/>
    <property type="molecule type" value="Genomic_DNA"/>
</dbReference>
<dbReference type="AlphaFoldDB" id="L0NIY8"/>
<keyword evidence="2" id="KW-1185">Reference proteome</keyword>
<accession>L0NIY8</accession>
<protein>
    <submittedName>
        <fullName evidence="1">Uncharacterized protein</fullName>
    </submittedName>
</protein>
<gene>
    <name evidence="1" type="ORF">NT26_3327</name>
</gene>